<feature type="region of interest" description="Disordered" evidence="1">
    <location>
        <begin position="727"/>
        <end position="752"/>
    </location>
</feature>
<dbReference type="Pfam" id="PF08487">
    <property type="entry name" value="VIT"/>
    <property type="match status" value="1"/>
</dbReference>
<dbReference type="AlphaFoldDB" id="A0AAW0DTA3"/>
<dbReference type="Gene3D" id="3.40.50.410">
    <property type="entry name" value="von Willebrand factor, type A domain"/>
    <property type="match status" value="1"/>
</dbReference>
<dbReference type="SUPFAM" id="SSF53300">
    <property type="entry name" value="vWA-like"/>
    <property type="match status" value="1"/>
</dbReference>
<evidence type="ECO:0000313" key="4">
    <source>
        <dbReference type="EMBL" id="KAK7055153.1"/>
    </source>
</evidence>
<proteinExistence type="predicted"/>
<dbReference type="PANTHER" id="PTHR45737:SF6">
    <property type="entry name" value="VON WILLEBRAND FACTOR A DOMAIN-CONTAINING PROTEIN 5A"/>
    <property type="match status" value="1"/>
</dbReference>
<dbReference type="InterPro" id="IPR013694">
    <property type="entry name" value="VIT"/>
</dbReference>
<dbReference type="EMBL" id="JAWWNJ010000005">
    <property type="protein sequence ID" value="KAK7055153.1"/>
    <property type="molecule type" value="Genomic_DNA"/>
</dbReference>
<dbReference type="SMART" id="SM00327">
    <property type="entry name" value="VWA"/>
    <property type="match status" value="1"/>
</dbReference>
<protein>
    <submittedName>
        <fullName evidence="4">von Willebrand factor type A domain-containing protein</fullName>
    </submittedName>
</protein>
<keyword evidence="5" id="KW-1185">Reference proteome</keyword>
<comment type="caution">
    <text evidence="4">The sequence shown here is derived from an EMBL/GenBank/DDBJ whole genome shotgun (WGS) entry which is preliminary data.</text>
</comment>
<dbReference type="PANTHER" id="PTHR45737">
    <property type="entry name" value="VON WILLEBRAND FACTOR A DOMAIN-CONTAINING PROTEIN 5A"/>
    <property type="match status" value="1"/>
</dbReference>
<name>A0AAW0DTA3_9AGAR</name>
<evidence type="ECO:0000256" key="1">
    <source>
        <dbReference type="SAM" id="MobiDB-lite"/>
    </source>
</evidence>
<feature type="domain" description="VIT" evidence="3">
    <location>
        <begin position="4"/>
        <end position="133"/>
    </location>
</feature>
<dbReference type="PROSITE" id="PS50234">
    <property type="entry name" value="VWFA"/>
    <property type="match status" value="1"/>
</dbReference>
<dbReference type="InterPro" id="IPR036465">
    <property type="entry name" value="vWFA_dom_sf"/>
</dbReference>
<dbReference type="PROSITE" id="PS51468">
    <property type="entry name" value="VIT"/>
    <property type="match status" value="1"/>
</dbReference>
<evidence type="ECO:0000259" key="2">
    <source>
        <dbReference type="PROSITE" id="PS50234"/>
    </source>
</evidence>
<gene>
    <name evidence="4" type="ORF">R3P38DRAFT_2845436</name>
</gene>
<organism evidence="4 5">
    <name type="scientific">Favolaschia claudopus</name>
    <dbReference type="NCBI Taxonomy" id="2862362"/>
    <lineage>
        <taxon>Eukaryota</taxon>
        <taxon>Fungi</taxon>
        <taxon>Dikarya</taxon>
        <taxon>Basidiomycota</taxon>
        <taxon>Agaricomycotina</taxon>
        <taxon>Agaricomycetes</taxon>
        <taxon>Agaricomycetidae</taxon>
        <taxon>Agaricales</taxon>
        <taxon>Marasmiineae</taxon>
        <taxon>Mycenaceae</taxon>
        <taxon>Favolaschia</taxon>
    </lineage>
</organism>
<feature type="compositionally biased region" description="Basic and acidic residues" evidence="1">
    <location>
        <begin position="741"/>
        <end position="750"/>
    </location>
</feature>
<dbReference type="Proteomes" id="UP001362999">
    <property type="component" value="Unassembled WGS sequence"/>
</dbReference>
<evidence type="ECO:0000313" key="5">
    <source>
        <dbReference type="Proteomes" id="UP001362999"/>
    </source>
</evidence>
<feature type="region of interest" description="Disordered" evidence="1">
    <location>
        <begin position="659"/>
        <end position="686"/>
    </location>
</feature>
<reference evidence="4 5" key="1">
    <citation type="journal article" date="2024" name="J Genomics">
        <title>Draft genome sequencing and assembly of Favolaschia claudopus CIRM-BRFM 2984 isolated from oak limbs.</title>
        <authorList>
            <person name="Navarro D."/>
            <person name="Drula E."/>
            <person name="Chaduli D."/>
            <person name="Cazenave R."/>
            <person name="Ahrendt S."/>
            <person name="Wang J."/>
            <person name="Lipzen A."/>
            <person name="Daum C."/>
            <person name="Barry K."/>
            <person name="Grigoriev I.V."/>
            <person name="Favel A."/>
            <person name="Rosso M.N."/>
            <person name="Martin F."/>
        </authorList>
    </citation>
    <scope>NUCLEOTIDE SEQUENCE [LARGE SCALE GENOMIC DNA]</scope>
    <source>
        <strain evidence="4 5">CIRM-BRFM 2984</strain>
    </source>
</reference>
<dbReference type="InterPro" id="IPR002035">
    <property type="entry name" value="VWF_A"/>
</dbReference>
<feature type="compositionally biased region" description="Polar residues" evidence="1">
    <location>
        <begin position="727"/>
        <end position="740"/>
    </location>
</feature>
<feature type="domain" description="VWFA" evidence="2">
    <location>
        <begin position="275"/>
        <end position="454"/>
    </location>
</feature>
<accession>A0AAW0DTA3</accession>
<dbReference type="Pfam" id="PF13768">
    <property type="entry name" value="VWA_3"/>
    <property type="match status" value="1"/>
</dbReference>
<evidence type="ECO:0000259" key="3">
    <source>
        <dbReference type="PROSITE" id="PS51468"/>
    </source>
</evidence>
<sequence>MSDIWGLCYSSNDCAVSLPLVRVKAEATLKELVAQVKIIQIYVNDSDEAIEAVYAFPIPARAAVNGFVMIEQDGTRVVGQVEEKAEAREIYESAISEGKQAALMEQQTPDVFRIAVGNIRAQEKVQIELMYATELTEDEENDSVRFHLPLHIGARYGHTDGIITLQQASGAFLDIFAAIETTSPINKVSSPSHPVVIELGPDLALPHPKDLPFSNYARVSLSSETPLSQDFVLTVKSDGLDSPRCVAEVHPLHATAALAFTVVPRFKLPDLPRQEFMFLVDRSGSMSGARIAAAKKALVVMLRSLPARGSSLQIVSFGSQCRLQWADGSRPYNQATLDDATQHVDGMQADYGGTAIRQALRRCFEARRTDCPTSVFLLTDGQAWDLNGVFDEVKEAVARAPAKAYLRVFVLGIGNSASTAMIEGIARVGHGTCMMVGEQETSFTGKIARLLKAARTPPISDIAVDCGISPVAAPRGEEDEYVVVEDENDSKGEKTMVASTLNVFDEALDPLQLDTQTAPPAPGVVLLPPAPFQQSPFRIRTLSPGNRLNVYAILQGRTVPQFITLRGTTEDGSEIELVVPVTLSGLSNAPDSPSAVHTLAARKIIQDIEDGQHALAEGISDDADLLARTVKASIVRLAKTYSISSSHTSFVAVDETATHHVSRGSAAPDNTPKTPRKRKTSRPADAIHLSVPSVSLSHAPVEPSAQLGHQHSQGIWMPWASVASGSNDLTATSSSEGTPRSTEDQTKYRNEQIAMKRAKLSALRATRNERMSLRTGPAPSSSDIAESLSDAAPMDPLETLARLQSFDGRFTVDVFSLVKLHVTTAEACDALGVGEEILATVIAMAYLCAKLGSNFERNSWEAIYDKARAFVEDELQTVGNEMEVEGLQARAATYLV</sequence>
<dbReference type="SMART" id="SM00609">
    <property type="entry name" value="VIT"/>
    <property type="match status" value="1"/>
</dbReference>